<dbReference type="EMBL" id="JBEZFP010000044">
    <property type="protein sequence ID" value="MEU8135521.1"/>
    <property type="molecule type" value="Genomic_DNA"/>
</dbReference>
<accession>A0ABV3DIE9</accession>
<dbReference type="Proteomes" id="UP001551482">
    <property type="component" value="Unassembled WGS sequence"/>
</dbReference>
<evidence type="ECO:0000313" key="4">
    <source>
        <dbReference type="Proteomes" id="UP001551482"/>
    </source>
</evidence>
<comment type="caution">
    <text evidence="3">The sequence shown here is derived from an EMBL/GenBank/DDBJ whole genome shotgun (WGS) entry which is preliminary data.</text>
</comment>
<feature type="compositionally biased region" description="Pro residues" evidence="1">
    <location>
        <begin position="1"/>
        <end position="17"/>
    </location>
</feature>
<sequence length="333" mass="36635">MPDPSPATGPTPAPTPAPESRHEPLYAVDLITFYHPEFWGLDSYDALVAKTVAEPRWFWERCLDALREAGVPGIELTFPPGDWRSAVAAYGSPEGFAEALARRELTLVSGFFADIDRHEWRTPEGRRDILRAAGEYADFLHRAGGSVLVAGLPLRRTVGAQPAVFVDMAAAEPLAALLNEIGDVTLRQGVRLALHTEAHSMLCTGRDVDLFMLLTDPMYVGLCPDTAHLTLSGADPVQVVSRHRERIVLAHWKDALGPAPMDVEIDEKIFAAHQPYFCPLGSGVVDWFAWARLMREIGFTAPTLLELDMVPDPIGEMRAARRFVSTSLAPLYT</sequence>
<name>A0ABV3DIE9_9ACTN</name>
<dbReference type="PANTHER" id="PTHR12110">
    <property type="entry name" value="HYDROXYPYRUVATE ISOMERASE"/>
    <property type="match status" value="1"/>
</dbReference>
<keyword evidence="4" id="KW-1185">Reference proteome</keyword>
<dbReference type="InterPro" id="IPR013022">
    <property type="entry name" value="Xyl_isomerase-like_TIM-brl"/>
</dbReference>
<dbReference type="Pfam" id="PF01261">
    <property type="entry name" value="AP_endonuc_2"/>
    <property type="match status" value="1"/>
</dbReference>
<dbReference type="GO" id="GO:0016853">
    <property type="term" value="F:isomerase activity"/>
    <property type="evidence" value="ECO:0007669"/>
    <property type="project" value="UniProtKB-KW"/>
</dbReference>
<dbReference type="InterPro" id="IPR036237">
    <property type="entry name" value="Xyl_isomerase-like_sf"/>
</dbReference>
<dbReference type="PANTHER" id="PTHR12110:SF41">
    <property type="entry name" value="INOSOSE DEHYDRATASE"/>
    <property type="match status" value="1"/>
</dbReference>
<gene>
    <name evidence="3" type="ORF">AB0C36_18605</name>
</gene>
<evidence type="ECO:0000313" key="3">
    <source>
        <dbReference type="EMBL" id="MEU8135521.1"/>
    </source>
</evidence>
<organism evidence="3 4">
    <name type="scientific">Streptodolium elevatio</name>
    <dbReference type="NCBI Taxonomy" id="3157996"/>
    <lineage>
        <taxon>Bacteria</taxon>
        <taxon>Bacillati</taxon>
        <taxon>Actinomycetota</taxon>
        <taxon>Actinomycetes</taxon>
        <taxon>Kitasatosporales</taxon>
        <taxon>Streptomycetaceae</taxon>
        <taxon>Streptodolium</taxon>
    </lineage>
</organism>
<feature type="domain" description="Xylose isomerase-like TIM barrel" evidence="2">
    <location>
        <begin position="63"/>
        <end position="322"/>
    </location>
</feature>
<dbReference type="InterPro" id="IPR050312">
    <property type="entry name" value="IolE/XylAMocC-like"/>
</dbReference>
<protein>
    <submittedName>
        <fullName evidence="3">Sugar phosphate isomerase/epimerase</fullName>
    </submittedName>
</protein>
<proteinExistence type="predicted"/>
<evidence type="ECO:0000256" key="1">
    <source>
        <dbReference type="SAM" id="MobiDB-lite"/>
    </source>
</evidence>
<reference evidence="3 4" key="1">
    <citation type="submission" date="2024-06" db="EMBL/GenBank/DDBJ databases">
        <title>The Natural Products Discovery Center: Release of the First 8490 Sequenced Strains for Exploring Actinobacteria Biosynthetic Diversity.</title>
        <authorList>
            <person name="Kalkreuter E."/>
            <person name="Kautsar S.A."/>
            <person name="Yang D."/>
            <person name="Bader C.D."/>
            <person name="Teijaro C.N."/>
            <person name="Fluegel L."/>
            <person name="Davis C.M."/>
            <person name="Simpson J.R."/>
            <person name="Lauterbach L."/>
            <person name="Steele A.D."/>
            <person name="Gui C."/>
            <person name="Meng S."/>
            <person name="Li G."/>
            <person name="Viehrig K."/>
            <person name="Ye F."/>
            <person name="Su P."/>
            <person name="Kiefer A.F."/>
            <person name="Nichols A."/>
            <person name="Cepeda A.J."/>
            <person name="Yan W."/>
            <person name="Fan B."/>
            <person name="Jiang Y."/>
            <person name="Adhikari A."/>
            <person name="Zheng C.-J."/>
            <person name="Schuster L."/>
            <person name="Cowan T.M."/>
            <person name="Smanski M.J."/>
            <person name="Chevrette M.G."/>
            <person name="De Carvalho L.P.S."/>
            <person name="Shen B."/>
        </authorList>
    </citation>
    <scope>NUCLEOTIDE SEQUENCE [LARGE SCALE GENOMIC DNA]</scope>
    <source>
        <strain evidence="3 4">NPDC048946</strain>
    </source>
</reference>
<evidence type="ECO:0000259" key="2">
    <source>
        <dbReference type="Pfam" id="PF01261"/>
    </source>
</evidence>
<dbReference type="SUPFAM" id="SSF51658">
    <property type="entry name" value="Xylose isomerase-like"/>
    <property type="match status" value="1"/>
</dbReference>
<dbReference type="RefSeq" id="WP_358355340.1">
    <property type="nucleotide sequence ID" value="NZ_JBEZFP010000044.1"/>
</dbReference>
<keyword evidence="3" id="KW-0413">Isomerase</keyword>
<dbReference type="Gene3D" id="3.20.20.150">
    <property type="entry name" value="Divalent-metal-dependent TIM barrel enzymes"/>
    <property type="match status" value="1"/>
</dbReference>
<feature type="region of interest" description="Disordered" evidence="1">
    <location>
        <begin position="1"/>
        <end position="21"/>
    </location>
</feature>